<reference evidence="1 2" key="1">
    <citation type="submission" date="2024-04" db="EMBL/GenBank/DDBJ databases">
        <title>Tritrichomonas musculus Genome.</title>
        <authorList>
            <person name="Alves-Ferreira E."/>
            <person name="Grigg M."/>
            <person name="Lorenzi H."/>
            <person name="Galac M."/>
        </authorList>
    </citation>
    <scope>NUCLEOTIDE SEQUENCE [LARGE SCALE GENOMIC DNA]</scope>
    <source>
        <strain evidence="1 2">EAF2021</strain>
    </source>
</reference>
<comment type="caution">
    <text evidence="1">The sequence shown here is derived from an EMBL/GenBank/DDBJ whole genome shotgun (WGS) entry which is preliminary data.</text>
</comment>
<evidence type="ECO:0000313" key="1">
    <source>
        <dbReference type="EMBL" id="KAK8847014.1"/>
    </source>
</evidence>
<proteinExistence type="predicted"/>
<dbReference type="EMBL" id="JAPFFF010000028">
    <property type="protein sequence ID" value="KAK8847014.1"/>
    <property type="molecule type" value="Genomic_DNA"/>
</dbReference>
<sequence>MSFSIVKYNDIDYKCNSVHCDVPQNPMGKLMYYLNCVHGMTDYDIPEELRDYENYYMLSKDQEDRVLILISALSPELLLEKKFMVVDKSLCEDSQNKFYEIADKTKNPIKAISFGGKMIRSTSLMACENGWINDNYYEPKKLFADRILYISQKTLNL</sequence>
<gene>
    <name evidence="1" type="ORF">M9Y10_019588</name>
</gene>
<keyword evidence="2" id="KW-1185">Reference proteome</keyword>
<accession>A0ABR2HGR3</accession>
<protein>
    <submittedName>
        <fullName evidence="1">Uncharacterized protein</fullName>
    </submittedName>
</protein>
<organism evidence="1 2">
    <name type="scientific">Tritrichomonas musculus</name>
    <dbReference type="NCBI Taxonomy" id="1915356"/>
    <lineage>
        <taxon>Eukaryota</taxon>
        <taxon>Metamonada</taxon>
        <taxon>Parabasalia</taxon>
        <taxon>Tritrichomonadida</taxon>
        <taxon>Tritrichomonadidae</taxon>
        <taxon>Tritrichomonas</taxon>
    </lineage>
</organism>
<dbReference type="Proteomes" id="UP001470230">
    <property type="component" value="Unassembled WGS sequence"/>
</dbReference>
<name>A0ABR2HGR3_9EUKA</name>
<evidence type="ECO:0000313" key="2">
    <source>
        <dbReference type="Proteomes" id="UP001470230"/>
    </source>
</evidence>